<dbReference type="Proteomes" id="UP000247498">
    <property type="component" value="Unassembled WGS sequence"/>
</dbReference>
<protein>
    <recommendedName>
        <fullName evidence="2">AttH domain-containing protein</fullName>
    </recommendedName>
</protein>
<gene>
    <name evidence="3" type="ORF">Rsub_08672</name>
</gene>
<sequence length="447" mass="49645">MPAPRRRAAAAALAALAALLALAAAAPEGPYEMTSGGAVYKLPQDHALHSKHPLYDKSNDFMEWYYFTSFNKDEETGEPISLFWVLNLQGWIKATEQPYNSIIFSGHNMDTGFFTNTVDMPPKLNAKGSASGPGFSYVLEDPKTGASSNMTYDHAAETWHFKSASKNDKGDNRPYTLDVTLKLFSPGYIPATAQGIETEGVNPTGDWNPETAYGLSYYTIAPQCLLTGTITFADGKTRKVRGTAWMEHQWGNFRGPSNYHSRYTWSWGRMDNGDLLTLREWANKDAKDEGNGPADPSQSRFVYLEKLPGDKGFATHYATGPSMRTTTAKNHTIANGQSFTLFQKLDTPRGTFYLAPEFKDQQTKTAVGPYFWEGVKYIYSDPQLTKRVGRLFGEHVEIANKLFDFVRQAPPKDLARPLNGGLPPLPEDVAAALYPKRAIKLDDVKFA</sequence>
<dbReference type="InParanoid" id="A0A2V0PCS9"/>
<dbReference type="PANTHER" id="PTHR38591">
    <property type="entry name" value="HYDROLASE"/>
    <property type="match status" value="1"/>
</dbReference>
<dbReference type="AlphaFoldDB" id="A0A2V0PCS9"/>
<keyword evidence="1" id="KW-0732">Signal</keyword>
<evidence type="ECO:0000259" key="2">
    <source>
        <dbReference type="Pfam" id="PF07143"/>
    </source>
</evidence>
<evidence type="ECO:0000313" key="4">
    <source>
        <dbReference type="Proteomes" id="UP000247498"/>
    </source>
</evidence>
<keyword evidence="4" id="KW-1185">Reference proteome</keyword>
<accession>A0A2V0PCS9</accession>
<reference evidence="3 4" key="1">
    <citation type="journal article" date="2018" name="Sci. Rep.">
        <title>Raphidocelis subcapitata (=Pseudokirchneriella subcapitata) provides an insight into genome evolution and environmental adaptations in the Sphaeropleales.</title>
        <authorList>
            <person name="Suzuki S."/>
            <person name="Yamaguchi H."/>
            <person name="Nakajima N."/>
            <person name="Kawachi M."/>
        </authorList>
    </citation>
    <scope>NUCLEOTIDE SEQUENCE [LARGE SCALE GENOMIC DNA]</scope>
    <source>
        <strain evidence="3 4">NIES-35</strain>
    </source>
</reference>
<evidence type="ECO:0000313" key="3">
    <source>
        <dbReference type="EMBL" id="GBF95690.1"/>
    </source>
</evidence>
<dbReference type="InterPro" id="IPR023374">
    <property type="entry name" value="AttH-like_dom_sf"/>
</dbReference>
<dbReference type="OrthoDB" id="10346017at2759"/>
<dbReference type="PANTHER" id="PTHR38591:SF1">
    <property type="entry name" value="BLL1000 PROTEIN"/>
    <property type="match status" value="1"/>
</dbReference>
<proteinExistence type="predicted"/>
<dbReference type="Pfam" id="PF07143">
    <property type="entry name" value="CrtC"/>
    <property type="match status" value="1"/>
</dbReference>
<dbReference type="Gene3D" id="2.40.370.10">
    <property type="entry name" value="AttH-like domain"/>
    <property type="match status" value="1"/>
</dbReference>
<evidence type="ECO:0000256" key="1">
    <source>
        <dbReference type="SAM" id="SignalP"/>
    </source>
</evidence>
<feature type="domain" description="AttH" evidence="2">
    <location>
        <begin position="152"/>
        <end position="252"/>
    </location>
</feature>
<organism evidence="3 4">
    <name type="scientific">Raphidocelis subcapitata</name>
    <dbReference type="NCBI Taxonomy" id="307507"/>
    <lineage>
        <taxon>Eukaryota</taxon>
        <taxon>Viridiplantae</taxon>
        <taxon>Chlorophyta</taxon>
        <taxon>core chlorophytes</taxon>
        <taxon>Chlorophyceae</taxon>
        <taxon>CS clade</taxon>
        <taxon>Sphaeropleales</taxon>
        <taxon>Selenastraceae</taxon>
        <taxon>Raphidocelis</taxon>
    </lineage>
</organism>
<feature type="signal peptide" evidence="1">
    <location>
        <begin position="1"/>
        <end position="25"/>
    </location>
</feature>
<dbReference type="InterPro" id="IPR010791">
    <property type="entry name" value="AttH_dom"/>
</dbReference>
<name>A0A2V0PCS9_9CHLO</name>
<dbReference type="EMBL" id="BDRX01000069">
    <property type="protein sequence ID" value="GBF95690.1"/>
    <property type="molecule type" value="Genomic_DNA"/>
</dbReference>
<dbReference type="SUPFAM" id="SSF159245">
    <property type="entry name" value="AttH-like"/>
    <property type="match status" value="1"/>
</dbReference>
<comment type="caution">
    <text evidence="3">The sequence shown here is derived from an EMBL/GenBank/DDBJ whole genome shotgun (WGS) entry which is preliminary data.</text>
</comment>
<feature type="chain" id="PRO_5016009592" description="AttH domain-containing protein" evidence="1">
    <location>
        <begin position="26"/>
        <end position="447"/>
    </location>
</feature>